<evidence type="ECO:0000256" key="1">
    <source>
        <dbReference type="ARBA" id="ARBA00022898"/>
    </source>
</evidence>
<dbReference type="Gene3D" id="3.40.640.10">
    <property type="entry name" value="Type I PLP-dependent aspartate aminotransferase-like (Major domain)"/>
    <property type="match status" value="1"/>
</dbReference>
<dbReference type="Proteomes" id="UP000012106">
    <property type="component" value="Unassembled WGS sequence"/>
</dbReference>
<dbReference type="InterPro" id="IPR015424">
    <property type="entry name" value="PyrdxlP-dep_Trfase"/>
</dbReference>
<organism evidence="6 7">
    <name type="scientific">Leptospira santarosai serovar Arenal str. MAVJ 401</name>
    <dbReference type="NCBI Taxonomy" id="1049976"/>
    <lineage>
        <taxon>Bacteria</taxon>
        <taxon>Pseudomonadati</taxon>
        <taxon>Spirochaetota</taxon>
        <taxon>Spirochaetia</taxon>
        <taxon>Leptospirales</taxon>
        <taxon>Leptospiraceae</taxon>
        <taxon>Leptospira</taxon>
    </lineage>
</organism>
<evidence type="ECO:0000313" key="6">
    <source>
        <dbReference type="EMBL" id="EMN20633.1"/>
    </source>
</evidence>
<gene>
    <name evidence="6" type="ORF">LEP1GSC063_3078</name>
</gene>
<feature type="active site" description="Proton acceptor" evidence="3">
    <location>
        <position position="185"/>
    </location>
</feature>
<dbReference type="InterPro" id="IPR000653">
    <property type="entry name" value="DegT/StrS_aminotransferase"/>
</dbReference>
<dbReference type="PANTHER" id="PTHR30244:SF36">
    <property type="entry name" value="3-OXO-GLUCOSE-6-PHOSPHATE:GLUTAMATE AMINOTRANSFERASE"/>
    <property type="match status" value="1"/>
</dbReference>
<dbReference type="InterPro" id="IPR015421">
    <property type="entry name" value="PyrdxlP-dep_Trfase_major"/>
</dbReference>
<proteinExistence type="inferred from homology"/>
<evidence type="ECO:0000313" key="7">
    <source>
        <dbReference type="Proteomes" id="UP000012106"/>
    </source>
</evidence>
<dbReference type="GO" id="GO:0008483">
    <property type="term" value="F:transaminase activity"/>
    <property type="evidence" value="ECO:0007669"/>
    <property type="project" value="TreeGrafter"/>
</dbReference>
<dbReference type="RefSeq" id="WP_004472245.1">
    <property type="nucleotide sequence ID" value="NZ_AHMU02000065.1"/>
</dbReference>
<reference evidence="6 7" key="1">
    <citation type="submission" date="2013-01" db="EMBL/GenBank/DDBJ databases">
        <authorList>
            <person name="Harkins D.M."/>
            <person name="Durkin A.S."/>
            <person name="Brinkac L.M."/>
            <person name="Haft D.H."/>
            <person name="Selengut J.D."/>
            <person name="Sanka R."/>
            <person name="DePew J."/>
            <person name="Purushe J."/>
            <person name="Hartskeerl R.A."/>
            <person name="Ahmed A."/>
            <person name="van der Linden H."/>
            <person name="Goris M.G.A."/>
            <person name="Vinetz J.M."/>
            <person name="Sutton G.G."/>
            <person name="Nierman W.C."/>
            <person name="Fouts D.E."/>
        </authorList>
    </citation>
    <scope>NUCLEOTIDE SEQUENCE [LARGE SCALE GENOMIC DNA]</scope>
    <source>
        <strain evidence="6 7">MAVJ 401</strain>
    </source>
</reference>
<feature type="modified residue" description="N6-(pyridoxal phosphate)lysine" evidence="4">
    <location>
        <position position="185"/>
    </location>
</feature>
<dbReference type="PIRSF" id="PIRSF000390">
    <property type="entry name" value="PLP_StrS"/>
    <property type="match status" value="1"/>
</dbReference>
<protein>
    <submittedName>
        <fullName evidence="6">Putative pleiotropic regulatory protein DegT</fullName>
    </submittedName>
</protein>
<evidence type="ECO:0000256" key="2">
    <source>
        <dbReference type="ARBA" id="ARBA00037999"/>
    </source>
</evidence>
<accession>M6JLY0</accession>
<comment type="similarity">
    <text evidence="2 5">Belongs to the DegT/DnrJ/EryC1 family.</text>
</comment>
<dbReference type="EMBL" id="AHMU02000065">
    <property type="protein sequence ID" value="EMN20633.1"/>
    <property type="molecule type" value="Genomic_DNA"/>
</dbReference>
<dbReference type="InterPro" id="IPR015422">
    <property type="entry name" value="PyrdxlP-dep_Trfase_small"/>
</dbReference>
<name>M6JLY0_9LEPT</name>
<dbReference type="Gene3D" id="3.90.1150.10">
    <property type="entry name" value="Aspartate Aminotransferase, domain 1"/>
    <property type="match status" value="1"/>
</dbReference>
<dbReference type="GO" id="GO:0030170">
    <property type="term" value="F:pyridoxal phosphate binding"/>
    <property type="evidence" value="ECO:0007669"/>
    <property type="project" value="TreeGrafter"/>
</dbReference>
<comment type="caution">
    <text evidence="6">The sequence shown here is derived from an EMBL/GenBank/DDBJ whole genome shotgun (WGS) entry which is preliminary data.</text>
</comment>
<dbReference type="AlphaFoldDB" id="M6JLY0"/>
<evidence type="ECO:0000256" key="4">
    <source>
        <dbReference type="PIRSR" id="PIRSR000390-2"/>
    </source>
</evidence>
<dbReference type="GO" id="GO:0000271">
    <property type="term" value="P:polysaccharide biosynthetic process"/>
    <property type="evidence" value="ECO:0007669"/>
    <property type="project" value="TreeGrafter"/>
</dbReference>
<keyword evidence="1 4" id="KW-0663">Pyridoxal phosphate</keyword>
<dbReference type="Pfam" id="PF01041">
    <property type="entry name" value="DegT_DnrJ_EryC1"/>
    <property type="match status" value="1"/>
</dbReference>
<dbReference type="PANTHER" id="PTHR30244">
    <property type="entry name" value="TRANSAMINASE"/>
    <property type="match status" value="1"/>
</dbReference>
<evidence type="ECO:0000256" key="3">
    <source>
        <dbReference type="PIRSR" id="PIRSR000390-1"/>
    </source>
</evidence>
<dbReference type="SUPFAM" id="SSF53383">
    <property type="entry name" value="PLP-dependent transferases"/>
    <property type="match status" value="1"/>
</dbReference>
<evidence type="ECO:0000256" key="5">
    <source>
        <dbReference type="RuleBase" id="RU004508"/>
    </source>
</evidence>
<dbReference type="CDD" id="cd00616">
    <property type="entry name" value="AHBA_syn"/>
    <property type="match status" value="1"/>
</dbReference>
<sequence>MILCANPLAQNNSYKDEIQKAIVSVLNSNRYILGPEVEALEVEFASYVGVKHSIGVANGTDALEIALRALEIGSGSEVITVSHTAVATVAAIEAVGATAVLVDVDPNFFTLDTSQLEEVFTKDTKAVIAVHLYGQSADLDAIQVFCKKKGIYFIEDVSQAHGANWKGKRLGSIGDIACFSCYPTKNLGAIGDAGIITTNDSRLASKMKMLREYGWKDRYISEFAGRNSRLDELQATILRIKLRHLDSDNERRRIIAARYDQALHGKSDVLKIPANNPNSEHVYHLYVLQVKDREALISHLKSENIFPGVHYPTPIHLQPAYNGKIKTASSMKTTEELSRTVLSLPIYPELSLNDVDKVIFSISTFLS</sequence>